<feature type="region of interest" description="Disordered" evidence="1">
    <location>
        <begin position="125"/>
        <end position="144"/>
    </location>
</feature>
<comment type="caution">
    <text evidence="3">The sequence shown here is derived from an EMBL/GenBank/DDBJ whole genome shotgun (WGS) entry which is preliminary data.</text>
</comment>
<feature type="signal peptide" evidence="2">
    <location>
        <begin position="1"/>
        <end position="19"/>
    </location>
</feature>
<feature type="chain" id="PRO_5041931139" evidence="2">
    <location>
        <begin position="20"/>
        <end position="287"/>
    </location>
</feature>
<sequence length="287" mass="32822">MMLFQQFSIFQMLLKITYSEGLDETKSQQEDNDFICDKPLGLLPNAENLSLFFSCTKFSELFPEYNAFDDEVLNIALQEAENRAEEDESSEVEHEGEQTSETFALPSSFDFDNFKLDEDLQLNINTEDNNEDSDNTRVTFTSPGKLPDKEFQKITFHKLPEDKNLKNATHLFAKNKDVNNHNEEALKKKKNPQYICTASDILEGHGSDLAKRQLLYSAANSKIQDTVGMLTILTLKEKARYMVTYNINTEDGICNGATGQLKQINFGKNKKNEKKKKKKKKKHFVSG</sequence>
<evidence type="ECO:0000313" key="4">
    <source>
        <dbReference type="Proteomes" id="UP001219518"/>
    </source>
</evidence>
<name>A0AAE1GQV4_9NEOP</name>
<evidence type="ECO:0000256" key="2">
    <source>
        <dbReference type="SAM" id="SignalP"/>
    </source>
</evidence>
<accession>A0AAE1GQV4</accession>
<feature type="region of interest" description="Disordered" evidence="1">
    <location>
        <begin position="268"/>
        <end position="287"/>
    </location>
</feature>
<proteinExistence type="predicted"/>
<keyword evidence="4" id="KW-1185">Reference proteome</keyword>
<evidence type="ECO:0000256" key="1">
    <source>
        <dbReference type="SAM" id="MobiDB-lite"/>
    </source>
</evidence>
<dbReference type="Proteomes" id="UP001219518">
    <property type="component" value="Unassembled WGS sequence"/>
</dbReference>
<organism evidence="3 4">
    <name type="scientific">Frankliniella fusca</name>
    <dbReference type="NCBI Taxonomy" id="407009"/>
    <lineage>
        <taxon>Eukaryota</taxon>
        <taxon>Metazoa</taxon>
        <taxon>Ecdysozoa</taxon>
        <taxon>Arthropoda</taxon>
        <taxon>Hexapoda</taxon>
        <taxon>Insecta</taxon>
        <taxon>Pterygota</taxon>
        <taxon>Neoptera</taxon>
        <taxon>Paraneoptera</taxon>
        <taxon>Thysanoptera</taxon>
        <taxon>Terebrantia</taxon>
        <taxon>Thripoidea</taxon>
        <taxon>Thripidae</taxon>
        <taxon>Frankliniella</taxon>
    </lineage>
</organism>
<feature type="region of interest" description="Disordered" evidence="1">
    <location>
        <begin position="81"/>
        <end position="100"/>
    </location>
</feature>
<dbReference type="AlphaFoldDB" id="A0AAE1GQV4"/>
<dbReference type="EMBL" id="JAHWGI010000010">
    <property type="protein sequence ID" value="KAK3907394.1"/>
    <property type="molecule type" value="Genomic_DNA"/>
</dbReference>
<gene>
    <name evidence="3" type="ORF">KUF71_018223</name>
</gene>
<evidence type="ECO:0000313" key="3">
    <source>
        <dbReference type="EMBL" id="KAK3907394.1"/>
    </source>
</evidence>
<dbReference type="PANTHER" id="PTHR47642">
    <property type="entry name" value="ATP-DEPENDENT DNA HELICASE"/>
    <property type="match status" value="1"/>
</dbReference>
<reference evidence="3" key="1">
    <citation type="submission" date="2021-07" db="EMBL/GenBank/DDBJ databases">
        <authorList>
            <person name="Catto M.A."/>
            <person name="Jacobson A."/>
            <person name="Kennedy G."/>
            <person name="Labadie P."/>
            <person name="Hunt B.G."/>
            <person name="Srinivasan R."/>
        </authorList>
    </citation>
    <scope>NUCLEOTIDE SEQUENCE</scope>
    <source>
        <strain evidence="3">PL_HMW_Pooled</strain>
        <tissue evidence="3">Head</tissue>
    </source>
</reference>
<keyword evidence="2" id="KW-0732">Signal</keyword>
<reference evidence="3" key="2">
    <citation type="journal article" date="2023" name="BMC Genomics">
        <title>Pest status, molecular evolution, and epigenetic factors derived from the genome assembly of Frankliniella fusca, a thysanopteran phytovirus vector.</title>
        <authorList>
            <person name="Catto M.A."/>
            <person name="Labadie P.E."/>
            <person name="Jacobson A.L."/>
            <person name="Kennedy G.G."/>
            <person name="Srinivasan R."/>
            <person name="Hunt B.G."/>
        </authorList>
    </citation>
    <scope>NUCLEOTIDE SEQUENCE</scope>
    <source>
        <strain evidence="3">PL_HMW_Pooled</strain>
    </source>
</reference>
<dbReference type="InterPro" id="IPR051055">
    <property type="entry name" value="PIF1_helicase"/>
</dbReference>
<protein>
    <submittedName>
        <fullName evidence="3">2,3-bisphosphoglycerate-independent phosphoglycerate mutase</fullName>
    </submittedName>
</protein>